<protein>
    <submittedName>
        <fullName evidence="1">Uncharacterized protein</fullName>
    </submittedName>
</protein>
<name>A0A0G1KQA1_9BACT</name>
<accession>A0A0G1KQA1</accession>
<sequence>MKNLLNRLVNRRKKSLRWSRTIARSVSSIQISKMGQLGQSLVVMSR</sequence>
<organism evidence="1 2">
    <name type="scientific">Candidatus Collierbacteria bacterium GW2011_GWA2_44_99</name>
    <dbReference type="NCBI Taxonomy" id="1618380"/>
    <lineage>
        <taxon>Bacteria</taxon>
        <taxon>Candidatus Collieribacteriota</taxon>
    </lineage>
</organism>
<dbReference type="EMBL" id="LCJW01000021">
    <property type="protein sequence ID" value="KKT85841.1"/>
    <property type="molecule type" value="Genomic_DNA"/>
</dbReference>
<evidence type="ECO:0000313" key="2">
    <source>
        <dbReference type="Proteomes" id="UP000034797"/>
    </source>
</evidence>
<dbReference type="Proteomes" id="UP000034797">
    <property type="component" value="Unassembled WGS sequence"/>
</dbReference>
<evidence type="ECO:0000313" key="1">
    <source>
        <dbReference type="EMBL" id="KKT85841.1"/>
    </source>
</evidence>
<proteinExistence type="predicted"/>
<comment type="caution">
    <text evidence="1">The sequence shown here is derived from an EMBL/GenBank/DDBJ whole genome shotgun (WGS) entry which is preliminary data.</text>
</comment>
<gene>
    <name evidence="1" type="ORF">UW84_C0021G0010</name>
</gene>
<dbReference type="AlphaFoldDB" id="A0A0G1KQA1"/>
<reference evidence="1 2" key="1">
    <citation type="journal article" date="2015" name="Nature">
        <title>rRNA introns, odd ribosomes, and small enigmatic genomes across a large radiation of phyla.</title>
        <authorList>
            <person name="Brown C.T."/>
            <person name="Hug L.A."/>
            <person name="Thomas B.C."/>
            <person name="Sharon I."/>
            <person name="Castelle C.J."/>
            <person name="Singh A."/>
            <person name="Wilkins M.J."/>
            <person name="Williams K.H."/>
            <person name="Banfield J.F."/>
        </authorList>
    </citation>
    <scope>NUCLEOTIDE SEQUENCE [LARGE SCALE GENOMIC DNA]</scope>
</reference>